<feature type="transmembrane region" description="Helical" evidence="1">
    <location>
        <begin position="73"/>
        <end position="96"/>
    </location>
</feature>
<feature type="transmembrane region" description="Helical" evidence="1">
    <location>
        <begin position="102"/>
        <end position="126"/>
    </location>
</feature>
<comment type="caution">
    <text evidence="2">The sequence shown here is derived from an EMBL/GenBank/DDBJ whole genome shotgun (WGS) entry which is preliminary data.</text>
</comment>
<dbReference type="RefSeq" id="WP_227208772.1">
    <property type="nucleotide sequence ID" value="NZ_JAJCLO010000014.1"/>
</dbReference>
<keyword evidence="3" id="KW-1185">Reference proteome</keyword>
<keyword evidence="1" id="KW-0472">Membrane</keyword>
<feature type="transmembrane region" description="Helical" evidence="1">
    <location>
        <begin position="41"/>
        <end position="61"/>
    </location>
</feature>
<feature type="transmembrane region" description="Helical" evidence="1">
    <location>
        <begin position="165"/>
        <end position="185"/>
    </location>
</feature>
<dbReference type="Proteomes" id="UP001215087">
    <property type="component" value="Unassembled WGS sequence"/>
</dbReference>
<protein>
    <recommendedName>
        <fullName evidence="4">Acid-resistance membrane protein</fullName>
    </recommendedName>
</protein>
<evidence type="ECO:0000313" key="2">
    <source>
        <dbReference type="EMBL" id="MDE1472249.1"/>
    </source>
</evidence>
<organism evidence="2 3">
    <name type="scientific">Eubacterium limosum</name>
    <dbReference type="NCBI Taxonomy" id="1736"/>
    <lineage>
        <taxon>Bacteria</taxon>
        <taxon>Bacillati</taxon>
        <taxon>Bacillota</taxon>
        <taxon>Clostridia</taxon>
        <taxon>Eubacteriales</taxon>
        <taxon>Eubacteriaceae</taxon>
        <taxon>Eubacterium</taxon>
    </lineage>
</organism>
<feature type="transmembrane region" description="Helical" evidence="1">
    <location>
        <begin position="133"/>
        <end position="153"/>
    </location>
</feature>
<sequence length="201" mass="22224">MQNSHLSKGTAKVSVWWLFLVSGILILPVIFLAAITAQGRYVYLAPYLSAIFGIAAFLNIVTTVLNRRKISGWGLTLAPSIALLLLSAFIAFIGLTTSINEFVFAFYIGFAFFFASFFTVSISFAMKNLSIKLWPLTLSFSVLTMLLGMGLFLYPLHEALMLQTWTAFAFTSLFLTYLITAFLLLSANRKTDKISPQASGI</sequence>
<gene>
    <name evidence="2" type="ORF">PTZ04_18495</name>
</gene>
<evidence type="ECO:0008006" key="4">
    <source>
        <dbReference type="Google" id="ProtNLM"/>
    </source>
</evidence>
<reference evidence="2 3" key="1">
    <citation type="submission" date="2023-02" db="EMBL/GenBank/DDBJ databases">
        <title>Comparative genome analysis of Eubacterium limosum species.</title>
        <authorList>
            <person name="Bak J.E."/>
        </authorList>
    </citation>
    <scope>NUCLEOTIDE SEQUENCE [LARGE SCALE GENOMIC DNA]</scope>
    <source>
        <strain evidence="2 3">KGMB01548</strain>
    </source>
</reference>
<proteinExistence type="predicted"/>
<name>A0ABT5UTG7_EUBLI</name>
<evidence type="ECO:0000256" key="1">
    <source>
        <dbReference type="SAM" id="Phobius"/>
    </source>
</evidence>
<keyword evidence="1" id="KW-1133">Transmembrane helix</keyword>
<evidence type="ECO:0000313" key="3">
    <source>
        <dbReference type="Proteomes" id="UP001215087"/>
    </source>
</evidence>
<keyword evidence="1" id="KW-0812">Transmembrane</keyword>
<feature type="transmembrane region" description="Helical" evidence="1">
    <location>
        <begin position="15"/>
        <end position="35"/>
    </location>
</feature>
<accession>A0ABT5UTG7</accession>
<dbReference type="EMBL" id="JAQSVD010000013">
    <property type="protein sequence ID" value="MDE1472249.1"/>
    <property type="molecule type" value="Genomic_DNA"/>
</dbReference>